<reference evidence="9 10" key="1">
    <citation type="submission" date="2021-07" db="EMBL/GenBank/DDBJ databases">
        <title>The Aristolochia fimbriata genome: insights into angiosperm evolution, floral development and chemical biosynthesis.</title>
        <authorList>
            <person name="Jiao Y."/>
        </authorList>
    </citation>
    <scope>NUCLEOTIDE SEQUENCE [LARGE SCALE GENOMIC DNA]</scope>
    <source>
        <strain evidence="9">IBCAS-2021</strain>
        <tissue evidence="9">Leaf</tissue>
    </source>
</reference>
<dbReference type="InterPro" id="IPR033131">
    <property type="entry name" value="Pectinesterase_Asp_AS"/>
</dbReference>
<dbReference type="SUPFAM" id="SSF101148">
    <property type="entry name" value="Plant invertase/pectin methylesterase inhibitor"/>
    <property type="match status" value="1"/>
</dbReference>
<protein>
    <recommendedName>
        <fullName evidence="7">Pectinesterase</fullName>
        <ecNumber evidence="7">3.1.1.11</ecNumber>
    </recommendedName>
</protein>
<dbReference type="Pfam" id="PF04043">
    <property type="entry name" value="PMEI"/>
    <property type="match status" value="1"/>
</dbReference>
<dbReference type="SMART" id="SM00856">
    <property type="entry name" value="PMEI"/>
    <property type="match status" value="1"/>
</dbReference>
<dbReference type="Gene3D" id="1.20.140.40">
    <property type="entry name" value="Invertase/pectin methylesterase inhibitor family protein"/>
    <property type="match status" value="1"/>
</dbReference>
<dbReference type="GO" id="GO:0030599">
    <property type="term" value="F:pectinesterase activity"/>
    <property type="evidence" value="ECO:0007669"/>
    <property type="project" value="UniProtKB-UniRule"/>
</dbReference>
<dbReference type="InterPro" id="IPR000070">
    <property type="entry name" value="Pectinesterase_cat"/>
</dbReference>
<evidence type="ECO:0000256" key="1">
    <source>
        <dbReference type="ARBA" id="ARBA00005184"/>
    </source>
</evidence>
<dbReference type="Gene3D" id="2.160.20.10">
    <property type="entry name" value="Single-stranded right-handed beta-helix, Pectin lyase-like"/>
    <property type="match status" value="1"/>
</dbReference>
<feature type="domain" description="Pectinesterase inhibitor" evidence="8">
    <location>
        <begin position="1"/>
        <end position="132"/>
    </location>
</feature>
<keyword evidence="4 7" id="KW-0378">Hydrolase</keyword>
<dbReference type="InterPro" id="IPR011050">
    <property type="entry name" value="Pectin_lyase_fold/virulence"/>
</dbReference>
<sequence length="504" mass="53611">MAAASPGSHTGKELFDLSVQFAMNRVQSAHQVLARQLSLLYNIEEAGPRRSPTGMDDCLELLTDTLRHLSNVMATDHTDPTTPDDIRTWLSAALTSQGTCLDSLDGGLATERDAVAALAKNLTHFISNSLALYEHTGATTNERLVTQTKKSKYPAGGHRKLLSDGRFPSWVTAGDRKLLEASPEELGERLVVAQDGTGTHATVADAIAFASLAASPGGGRSVIHVTAGTYNENLKIPGGSNILLVGDGKGKTVITGHKNVQDGSTTFGSATLAATGDGVMIRDMTIENTAGPAKHQAVALLVKSDKAVIYRCAIVGYQDTLYTHSSRQFYRDTDIYGTVDFIFGNSAAVFQNCNIFVRRPGSDQKNYVTAQGRSDPNQNTGISIQACRIQGTSDLAPVKRKNPTFLGRPWQKYARTVVMQSFLDDAVDPAGWASWAGGSNSRTLYYGEYMNSGPGAGTGGRVRWPGVHPAMSVAEATGFTVAEFIGGTSWLPSTGVEFSSGLGV</sequence>
<dbReference type="PANTHER" id="PTHR31707">
    <property type="entry name" value="PECTINESTERASE"/>
    <property type="match status" value="1"/>
</dbReference>
<organism evidence="9 10">
    <name type="scientific">Aristolochia fimbriata</name>
    <name type="common">White veined hardy Dutchman's pipe vine</name>
    <dbReference type="NCBI Taxonomy" id="158543"/>
    <lineage>
        <taxon>Eukaryota</taxon>
        <taxon>Viridiplantae</taxon>
        <taxon>Streptophyta</taxon>
        <taxon>Embryophyta</taxon>
        <taxon>Tracheophyta</taxon>
        <taxon>Spermatophyta</taxon>
        <taxon>Magnoliopsida</taxon>
        <taxon>Magnoliidae</taxon>
        <taxon>Piperales</taxon>
        <taxon>Aristolochiaceae</taxon>
        <taxon>Aristolochia</taxon>
    </lineage>
</organism>
<name>A0AAV7FEY1_ARIFI</name>
<comment type="pathway">
    <text evidence="1 7">Glycan metabolism; pectin degradation; 2-dehydro-3-deoxy-D-gluconate from pectin: step 1/5.</text>
</comment>
<keyword evidence="5 7" id="KW-0063">Aspartyl esterase</keyword>
<comment type="similarity">
    <text evidence="2">In the N-terminal section; belongs to the PMEI family.</text>
</comment>
<dbReference type="PROSITE" id="PS00503">
    <property type="entry name" value="PECTINESTERASE_2"/>
    <property type="match status" value="1"/>
</dbReference>
<evidence type="ECO:0000256" key="5">
    <source>
        <dbReference type="ARBA" id="ARBA00023085"/>
    </source>
</evidence>
<dbReference type="GO" id="GO:0004857">
    <property type="term" value="F:enzyme inhibitor activity"/>
    <property type="evidence" value="ECO:0007669"/>
    <property type="project" value="InterPro"/>
</dbReference>
<dbReference type="InterPro" id="IPR035513">
    <property type="entry name" value="Invertase/methylesterase_inhib"/>
</dbReference>
<evidence type="ECO:0000256" key="3">
    <source>
        <dbReference type="ARBA" id="ARBA00007786"/>
    </source>
</evidence>
<dbReference type="GO" id="GO:0045490">
    <property type="term" value="P:pectin catabolic process"/>
    <property type="evidence" value="ECO:0007669"/>
    <property type="project" value="UniProtKB-UniRule"/>
</dbReference>
<keyword evidence="10" id="KW-1185">Reference proteome</keyword>
<dbReference type="Pfam" id="PF01095">
    <property type="entry name" value="Pectinesterase"/>
    <property type="match status" value="1"/>
</dbReference>
<dbReference type="GO" id="GO:0042545">
    <property type="term" value="P:cell wall modification"/>
    <property type="evidence" value="ECO:0007669"/>
    <property type="project" value="UniProtKB-UniRule"/>
</dbReference>
<evidence type="ECO:0000256" key="4">
    <source>
        <dbReference type="ARBA" id="ARBA00022801"/>
    </source>
</evidence>
<accession>A0AAV7FEY1</accession>
<evidence type="ECO:0000256" key="7">
    <source>
        <dbReference type="RuleBase" id="RU000589"/>
    </source>
</evidence>
<evidence type="ECO:0000313" key="9">
    <source>
        <dbReference type="EMBL" id="KAG9459765.1"/>
    </source>
</evidence>
<comment type="catalytic activity">
    <reaction evidence="7">
        <text>[(1-&gt;4)-alpha-D-galacturonosyl methyl ester](n) + n H2O = [(1-&gt;4)-alpha-D-galacturonosyl](n) + n methanol + n H(+)</text>
        <dbReference type="Rhea" id="RHEA:22380"/>
        <dbReference type="Rhea" id="RHEA-COMP:14570"/>
        <dbReference type="Rhea" id="RHEA-COMP:14573"/>
        <dbReference type="ChEBI" id="CHEBI:15377"/>
        <dbReference type="ChEBI" id="CHEBI:15378"/>
        <dbReference type="ChEBI" id="CHEBI:17790"/>
        <dbReference type="ChEBI" id="CHEBI:140522"/>
        <dbReference type="ChEBI" id="CHEBI:140523"/>
        <dbReference type="EC" id="3.1.1.11"/>
    </reaction>
</comment>
<evidence type="ECO:0000259" key="8">
    <source>
        <dbReference type="SMART" id="SM00856"/>
    </source>
</evidence>
<dbReference type="AlphaFoldDB" id="A0AAV7FEY1"/>
<dbReference type="CDD" id="cd15798">
    <property type="entry name" value="PMEI-like_3"/>
    <property type="match status" value="1"/>
</dbReference>
<dbReference type="SUPFAM" id="SSF51126">
    <property type="entry name" value="Pectin lyase-like"/>
    <property type="match status" value="1"/>
</dbReference>
<dbReference type="InterPro" id="IPR012334">
    <property type="entry name" value="Pectin_lyas_fold"/>
</dbReference>
<feature type="active site" evidence="6">
    <location>
        <position position="340"/>
    </location>
</feature>
<evidence type="ECO:0000256" key="6">
    <source>
        <dbReference type="PROSITE-ProRule" id="PRU10040"/>
    </source>
</evidence>
<dbReference type="FunFam" id="2.160.20.10:FF:000001">
    <property type="entry name" value="Pectinesterase"/>
    <property type="match status" value="1"/>
</dbReference>
<dbReference type="EMBL" id="JAINDJ010000002">
    <property type="protein sequence ID" value="KAG9459765.1"/>
    <property type="molecule type" value="Genomic_DNA"/>
</dbReference>
<evidence type="ECO:0000256" key="2">
    <source>
        <dbReference type="ARBA" id="ARBA00006027"/>
    </source>
</evidence>
<comment type="similarity">
    <text evidence="3">In the C-terminal section; belongs to the pectinesterase family.</text>
</comment>
<dbReference type="InterPro" id="IPR006501">
    <property type="entry name" value="Pectinesterase_inhib_dom"/>
</dbReference>
<comment type="caution">
    <text evidence="9">The sequence shown here is derived from an EMBL/GenBank/DDBJ whole genome shotgun (WGS) entry which is preliminary data.</text>
</comment>
<dbReference type="Proteomes" id="UP000825729">
    <property type="component" value="Unassembled WGS sequence"/>
</dbReference>
<gene>
    <name evidence="9" type="ORF">H6P81_004273</name>
</gene>
<proteinExistence type="inferred from homology"/>
<dbReference type="EC" id="3.1.1.11" evidence="7"/>
<evidence type="ECO:0000313" key="10">
    <source>
        <dbReference type="Proteomes" id="UP000825729"/>
    </source>
</evidence>